<dbReference type="RefSeq" id="WP_057909358.1">
    <property type="nucleotide sequence ID" value="NZ_AZGK01000001.1"/>
</dbReference>
<keyword evidence="2" id="KW-0472">Membrane</keyword>
<keyword evidence="2" id="KW-0812">Transmembrane</keyword>
<feature type="region of interest" description="Disordered" evidence="1">
    <location>
        <begin position="95"/>
        <end position="124"/>
    </location>
</feature>
<evidence type="ECO:0000256" key="1">
    <source>
        <dbReference type="SAM" id="MobiDB-lite"/>
    </source>
</evidence>
<dbReference type="AlphaFoldDB" id="A0A0R1YY60"/>
<evidence type="ECO:0000313" key="4">
    <source>
        <dbReference type="EMBL" id="KRM47591.1"/>
    </source>
</evidence>
<dbReference type="GeneID" id="69801901"/>
<keyword evidence="2" id="KW-1133">Transmembrane helix</keyword>
<feature type="domain" description="Zinc-ribbon" evidence="3">
    <location>
        <begin position="7"/>
        <end position="28"/>
    </location>
</feature>
<dbReference type="InterPro" id="IPR026870">
    <property type="entry name" value="Zinc_ribbon_dom"/>
</dbReference>
<feature type="transmembrane region" description="Helical" evidence="2">
    <location>
        <begin position="65"/>
        <end position="84"/>
    </location>
</feature>
<comment type="caution">
    <text evidence="4">The sequence shown here is derived from an EMBL/GenBank/DDBJ whole genome shotgun (WGS) entry which is preliminary data.</text>
</comment>
<gene>
    <name evidence="4" type="ORF">FC51_GL000065</name>
</gene>
<evidence type="ECO:0000313" key="5">
    <source>
        <dbReference type="Proteomes" id="UP000051957"/>
    </source>
</evidence>
<dbReference type="PATRIC" id="fig|1423784.4.peg.65"/>
<evidence type="ECO:0000256" key="2">
    <source>
        <dbReference type="SAM" id="Phobius"/>
    </source>
</evidence>
<sequence length="298" mass="32876">MTNETKFCQSCGKEIPKAAQFCPFCGQPQTVVATKEVSNQLNDHPDPSSKVMSRQSIQQHWYKNWMVWAIIILGVGFVTCIALLNNNRTTVVMQPTASSKTTKHHTKAKTKDPKEIPSTSLKHPTKIGQWKNSPLIGTATLIGLGTKPNATIQDGPLTVKFKHAEIDKIHANTQDQLDQALDSYNKNSMSKDYTRMKIEYTVKNTSSNAINFGGIKQIIYSNGYQTNFADDSLSDTGSEDEIAAHAKRVEFALVLLGKSTSGLKPTSIKILTDESEDATTYDTVTDGSSFFENISYQA</sequence>
<dbReference type="EMBL" id="AZGK01000001">
    <property type="protein sequence ID" value="KRM47591.1"/>
    <property type="molecule type" value="Genomic_DNA"/>
</dbReference>
<organism evidence="4 5">
    <name type="scientific">Lentilactobacillus parabuchneri DSM 5707 = NBRC 107865</name>
    <dbReference type="NCBI Taxonomy" id="1423784"/>
    <lineage>
        <taxon>Bacteria</taxon>
        <taxon>Bacillati</taxon>
        <taxon>Bacillota</taxon>
        <taxon>Bacilli</taxon>
        <taxon>Lactobacillales</taxon>
        <taxon>Lactobacillaceae</taxon>
        <taxon>Lentilactobacillus</taxon>
    </lineage>
</organism>
<protein>
    <recommendedName>
        <fullName evidence="3">Zinc-ribbon domain-containing protein</fullName>
    </recommendedName>
</protein>
<proteinExistence type="predicted"/>
<dbReference type="Proteomes" id="UP000051957">
    <property type="component" value="Unassembled WGS sequence"/>
</dbReference>
<evidence type="ECO:0000259" key="3">
    <source>
        <dbReference type="Pfam" id="PF13240"/>
    </source>
</evidence>
<reference evidence="4 5" key="1">
    <citation type="journal article" date="2015" name="Genome Announc.">
        <title>Expanding the biotechnology potential of lactobacilli through comparative genomics of 213 strains and associated genera.</title>
        <authorList>
            <person name="Sun Z."/>
            <person name="Harris H.M."/>
            <person name="McCann A."/>
            <person name="Guo C."/>
            <person name="Argimon S."/>
            <person name="Zhang W."/>
            <person name="Yang X."/>
            <person name="Jeffery I.B."/>
            <person name="Cooney J.C."/>
            <person name="Kagawa T.F."/>
            <person name="Liu W."/>
            <person name="Song Y."/>
            <person name="Salvetti E."/>
            <person name="Wrobel A."/>
            <person name="Rasinkangas P."/>
            <person name="Parkhill J."/>
            <person name="Rea M.C."/>
            <person name="O'Sullivan O."/>
            <person name="Ritari J."/>
            <person name="Douillard F.P."/>
            <person name="Paul Ross R."/>
            <person name="Yang R."/>
            <person name="Briner A.E."/>
            <person name="Felis G.E."/>
            <person name="de Vos W.M."/>
            <person name="Barrangou R."/>
            <person name="Klaenhammer T.R."/>
            <person name="Caufield P.W."/>
            <person name="Cui Y."/>
            <person name="Zhang H."/>
            <person name="O'Toole P.W."/>
        </authorList>
    </citation>
    <scope>NUCLEOTIDE SEQUENCE [LARGE SCALE GENOMIC DNA]</scope>
    <source>
        <strain evidence="4 5">DSM 5707</strain>
    </source>
</reference>
<name>A0A0R1YY60_9LACO</name>
<accession>A0A0R1YY60</accession>
<dbReference type="Pfam" id="PF13240">
    <property type="entry name" value="Zn_Ribbon_1"/>
    <property type="match status" value="1"/>
</dbReference>